<evidence type="ECO:0000256" key="1">
    <source>
        <dbReference type="ARBA" id="ARBA00007118"/>
    </source>
</evidence>
<dbReference type="SUPFAM" id="SSF55469">
    <property type="entry name" value="FMN-dependent nitroreductase-like"/>
    <property type="match status" value="1"/>
</dbReference>
<protein>
    <submittedName>
        <fullName evidence="4">Nitroreductase</fullName>
    </submittedName>
</protein>
<organism evidence="4 5">
    <name type="scientific">Geothermobacter ehrlichii</name>
    <dbReference type="NCBI Taxonomy" id="213224"/>
    <lineage>
        <taxon>Bacteria</taxon>
        <taxon>Pseudomonadati</taxon>
        <taxon>Thermodesulfobacteriota</taxon>
        <taxon>Desulfuromonadia</taxon>
        <taxon>Desulfuromonadales</taxon>
        <taxon>Geothermobacteraceae</taxon>
        <taxon>Geothermobacter</taxon>
    </lineage>
</organism>
<evidence type="ECO:0000256" key="2">
    <source>
        <dbReference type="ARBA" id="ARBA00023002"/>
    </source>
</evidence>
<gene>
    <name evidence="4" type="ORF">EDC39_1063</name>
</gene>
<dbReference type="InterPro" id="IPR000415">
    <property type="entry name" value="Nitroreductase-like"/>
</dbReference>
<keyword evidence="2" id="KW-0560">Oxidoreductase</keyword>
<dbReference type="Pfam" id="PF00881">
    <property type="entry name" value="Nitroreductase"/>
    <property type="match status" value="1"/>
</dbReference>
<dbReference type="EMBL" id="VNIB01000006">
    <property type="protein sequence ID" value="TYO98404.1"/>
    <property type="molecule type" value="Genomic_DNA"/>
</dbReference>
<name>A0A5D3WJL9_9BACT</name>
<evidence type="ECO:0000313" key="5">
    <source>
        <dbReference type="Proteomes" id="UP000324159"/>
    </source>
</evidence>
<feature type="domain" description="Nitroreductase" evidence="3">
    <location>
        <begin position="7"/>
        <end position="183"/>
    </location>
</feature>
<dbReference type="Proteomes" id="UP000324159">
    <property type="component" value="Unassembled WGS sequence"/>
</dbReference>
<dbReference type="AlphaFoldDB" id="A0A5D3WJL9"/>
<dbReference type="RefSeq" id="WP_148895788.1">
    <property type="nucleotide sequence ID" value="NZ_VNIB01000006.1"/>
</dbReference>
<dbReference type="OrthoDB" id="9798230at2"/>
<dbReference type="PANTHER" id="PTHR43673:SF10">
    <property type="entry name" value="NADH DEHYDROGENASE_NAD(P)H NITROREDUCTASE XCC3605-RELATED"/>
    <property type="match status" value="1"/>
</dbReference>
<dbReference type="InterPro" id="IPR029479">
    <property type="entry name" value="Nitroreductase"/>
</dbReference>
<evidence type="ECO:0000259" key="3">
    <source>
        <dbReference type="Pfam" id="PF00881"/>
    </source>
</evidence>
<dbReference type="PANTHER" id="PTHR43673">
    <property type="entry name" value="NAD(P)H NITROREDUCTASE YDGI-RELATED"/>
    <property type="match status" value="1"/>
</dbReference>
<accession>A0A5D3WJL9</accession>
<dbReference type="GO" id="GO:0016491">
    <property type="term" value="F:oxidoreductase activity"/>
    <property type="evidence" value="ECO:0007669"/>
    <property type="project" value="UniProtKB-KW"/>
</dbReference>
<reference evidence="4 5" key="1">
    <citation type="submission" date="2019-07" db="EMBL/GenBank/DDBJ databases">
        <title>Genomic Encyclopedia of Type Strains, Phase IV (KMG-IV): sequencing the most valuable type-strain genomes for metagenomic binning, comparative biology and taxonomic classification.</title>
        <authorList>
            <person name="Goeker M."/>
        </authorList>
    </citation>
    <scope>NUCLEOTIDE SEQUENCE [LARGE SCALE GENOMIC DNA]</scope>
    <source>
        <strain evidence="4 5">SS015</strain>
    </source>
</reference>
<sequence length="203" mass="22935">MDIDAIVKGRRSIRKYQPQEVSRQILEDILATALWAPSGSNRQDWEVIAVRGEKRDQLVAIVEGAKHHIQPNLEKLFPEKIIQLSMQFFKDLGGAPAVLLVYIPCKESQCETAQDKRGRFRPDVQHFDRLLSAAALIQNLLLTAHAHGLGTCWMVGPKYVEEKINDLFGMTDKELVSIIPIGYPDQTPPAPPRKEGVIRWEGF</sequence>
<dbReference type="Gene3D" id="3.40.109.10">
    <property type="entry name" value="NADH Oxidase"/>
    <property type="match status" value="1"/>
</dbReference>
<evidence type="ECO:0000313" key="4">
    <source>
        <dbReference type="EMBL" id="TYO98404.1"/>
    </source>
</evidence>
<comment type="caution">
    <text evidence="4">The sequence shown here is derived from an EMBL/GenBank/DDBJ whole genome shotgun (WGS) entry which is preliminary data.</text>
</comment>
<comment type="similarity">
    <text evidence="1">Belongs to the nitroreductase family.</text>
</comment>
<proteinExistence type="inferred from homology"/>
<keyword evidence="5" id="KW-1185">Reference proteome</keyword>